<organism evidence="1">
    <name type="scientific">Rhizophora mucronata</name>
    <name type="common">Asiatic mangrove</name>
    <dbReference type="NCBI Taxonomy" id="61149"/>
    <lineage>
        <taxon>Eukaryota</taxon>
        <taxon>Viridiplantae</taxon>
        <taxon>Streptophyta</taxon>
        <taxon>Embryophyta</taxon>
        <taxon>Tracheophyta</taxon>
        <taxon>Spermatophyta</taxon>
        <taxon>Magnoliopsida</taxon>
        <taxon>eudicotyledons</taxon>
        <taxon>Gunneridae</taxon>
        <taxon>Pentapetalae</taxon>
        <taxon>rosids</taxon>
        <taxon>fabids</taxon>
        <taxon>Malpighiales</taxon>
        <taxon>Rhizophoraceae</taxon>
        <taxon>Rhizophora</taxon>
    </lineage>
</organism>
<sequence>MLKYSKSSPILCLISLLSLLLTSFTFLKFSCIFS</sequence>
<proteinExistence type="predicted"/>
<evidence type="ECO:0000313" key="1">
    <source>
        <dbReference type="EMBL" id="MBW82723.1"/>
    </source>
</evidence>
<dbReference type="AlphaFoldDB" id="A0A2P2INC4"/>
<accession>A0A2P2INC4</accession>
<reference evidence="1" key="1">
    <citation type="submission" date="2018-02" db="EMBL/GenBank/DDBJ databases">
        <title>Rhizophora mucronata_Transcriptome.</title>
        <authorList>
            <person name="Meera S.P."/>
            <person name="Sreeshan A."/>
            <person name="Augustine A."/>
        </authorList>
    </citation>
    <scope>NUCLEOTIDE SEQUENCE</scope>
    <source>
        <tissue evidence="1">Leaf</tissue>
    </source>
</reference>
<dbReference type="EMBL" id="GGEC01002240">
    <property type="protein sequence ID" value="MBW82723.1"/>
    <property type="molecule type" value="Transcribed_RNA"/>
</dbReference>
<protein>
    <submittedName>
        <fullName evidence="1">Uncharacterized protein</fullName>
    </submittedName>
</protein>
<name>A0A2P2INC4_RHIMU</name>